<dbReference type="Pfam" id="PF00881">
    <property type="entry name" value="Nitroreductase"/>
    <property type="match status" value="2"/>
</dbReference>
<evidence type="ECO:0000256" key="4">
    <source>
        <dbReference type="ARBA" id="ARBA00022643"/>
    </source>
</evidence>
<dbReference type="Proteomes" id="UP000528322">
    <property type="component" value="Unassembled WGS sequence"/>
</dbReference>
<dbReference type="SUPFAM" id="SSF55469">
    <property type="entry name" value="FMN-dependent nitroreductase-like"/>
    <property type="match status" value="1"/>
</dbReference>
<comment type="caution">
    <text evidence="7">The sequence shown here is derived from an EMBL/GenBank/DDBJ whole genome shotgun (WGS) entry which is preliminary data.</text>
</comment>
<evidence type="ECO:0000256" key="2">
    <source>
        <dbReference type="ARBA" id="ARBA00007118"/>
    </source>
</evidence>
<accession>A0A7W8DFY3</accession>
<name>A0A7W8DFY3_9BACT</name>
<proteinExistence type="inferred from homology"/>
<evidence type="ECO:0000259" key="6">
    <source>
        <dbReference type="Pfam" id="PF00881"/>
    </source>
</evidence>
<dbReference type="InterPro" id="IPR000415">
    <property type="entry name" value="Nitroreductase-like"/>
</dbReference>
<sequence>MFMEMIRKRRSIRQFTDQPIAKETQNLVIEAALRAPSSRSRQPWEYYIVDNPDIMDKLSLSKPHGSAFVAEATFVIVIAADPTKCDVWIEDTSVAATYIQLAAESLGLGSTWVQLRQRPHDDLYSASQWVQQLLDIPSHLEVPCFIAMGYPNQVLPAWKESDLEYSKVHRIP</sequence>
<dbReference type="RefSeq" id="WP_183728566.1">
    <property type="nucleotide sequence ID" value="NZ_JACHID010000001.1"/>
</dbReference>
<gene>
    <name evidence="7" type="ORF">HNR37_000214</name>
</gene>
<keyword evidence="8" id="KW-1185">Reference proteome</keyword>
<dbReference type="AlphaFoldDB" id="A0A7W8DFY3"/>
<evidence type="ECO:0000256" key="3">
    <source>
        <dbReference type="ARBA" id="ARBA00022630"/>
    </source>
</evidence>
<comment type="cofactor">
    <cofactor evidence="1">
        <name>FMN</name>
        <dbReference type="ChEBI" id="CHEBI:58210"/>
    </cofactor>
</comment>
<protein>
    <submittedName>
        <fullName evidence="7">Nitroreductase</fullName>
    </submittedName>
</protein>
<dbReference type="Gene3D" id="3.40.109.10">
    <property type="entry name" value="NADH Oxidase"/>
    <property type="match status" value="1"/>
</dbReference>
<dbReference type="PANTHER" id="PTHR43673">
    <property type="entry name" value="NAD(P)H NITROREDUCTASE YDGI-RELATED"/>
    <property type="match status" value="1"/>
</dbReference>
<organism evidence="7 8">
    <name type="scientific">Desulfurispira natronophila</name>
    <dbReference type="NCBI Taxonomy" id="682562"/>
    <lineage>
        <taxon>Bacteria</taxon>
        <taxon>Pseudomonadati</taxon>
        <taxon>Chrysiogenota</taxon>
        <taxon>Chrysiogenia</taxon>
        <taxon>Chrysiogenales</taxon>
        <taxon>Chrysiogenaceae</taxon>
        <taxon>Desulfurispira</taxon>
    </lineage>
</organism>
<evidence type="ECO:0000256" key="5">
    <source>
        <dbReference type="ARBA" id="ARBA00023002"/>
    </source>
</evidence>
<dbReference type="PANTHER" id="PTHR43673:SF2">
    <property type="entry name" value="NITROREDUCTASE"/>
    <property type="match status" value="1"/>
</dbReference>
<evidence type="ECO:0000256" key="1">
    <source>
        <dbReference type="ARBA" id="ARBA00001917"/>
    </source>
</evidence>
<dbReference type="CDD" id="cd02151">
    <property type="entry name" value="nitroreductase"/>
    <property type="match status" value="1"/>
</dbReference>
<dbReference type="EMBL" id="JACHID010000001">
    <property type="protein sequence ID" value="MBB5020911.1"/>
    <property type="molecule type" value="Genomic_DNA"/>
</dbReference>
<comment type="similarity">
    <text evidence="2">Belongs to the nitroreductase family.</text>
</comment>
<feature type="domain" description="Nitroreductase" evidence="6">
    <location>
        <begin position="65"/>
        <end position="150"/>
    </location>
</feature>
<keyword evidence="4" id="KW-0288">FMN</keyword>
<reference evidence="7 8" key="1">
    <citation type="submission" date="2020-08" db="EMBL/GenBank/DDBJ databases">
        <title>Genomic Encyclopedia of Type Strains, Phase IV (KMG-IV): sequencing the most valuable type-strain genomes for metagenomic binning, comparative biology and taxonomic classification.</title>
        <authorList>
            <person name="Goeker M."/>
        </authorList>
    </citation>
    <scope>NUCLEOTIDE SEQUENCE [LARGE SCALE GENOMIC DNA]</scope>
    <source>
        <strain evidence="7 8">DSM 22071</strain>
    </source>
</reference>
<feature type="domain" description="Nitroreductase" evidence="6">
    <location>
        <begin position="6"/>
        <end position="59"/>
    </location>
</feature>
<evidence type="ECO:0000313" key="7">
    <source>
        <dbReference type="EMBL" id="MBB5020911.1"/>
    </source>
</evidence>
<dbReference type="InterPro" id="IPR029479">
    <property type="entry name" value="Nitroreductase"/>
</dbReference>
<evidence type="ECO:0000313" key="8">
    <source>
        <dbReference type="Proteomes" id="UP000528322"/>
    </source>
</evidence>
<keyword evidence="5" id="KW-0560">Oxidoreductase</keyword>
<keyword evidence="3" id="KW-0285">Flavoprotein</keyword>
<dbReference type="GO" id="GO:0016491">
    <property type="term" value="F:oxidoreductase activity"/>
    <property type="evidence" value="ECO:0007669"/>
    <property type="project" value="UniProtKB-KW"/>
</dbReference>